<keyword evidence="3" id="KW-1185">Reference proteome</keyword>
<dbReference type="Proteomes" id="UP000031408">
    <property type="component" value="Unassembled WGS sequence"/>
</dbReference>
<reference evidence="2 3" key="1">
    <citation type="submission" date="2014-11" db="EMBL/GenBank/DDBJ databases">
        <title>Genome sequence of Flavihumibacter solisilvae 3-3.</title>
        <authorList>
            <person name="Zhou G."/>
            <person name="Li M."/>
            <person name="Wang G."/>
        </authorList>
    </citation>
    <scope>NUCLEOTIDE SEQUENCE [LARGE SCALE GENOMIC DNA]</scope>
    <source>
        <strain evidence="2 3">3-3</strain>
    </source>
</reference>
<dbReference type="OrthoDB" id="3185623at2"/>
<proteinExistence type="predicted"/>
<dbReference type="Gene3D" id="3.20.20.150">
    <property type="entry name" value="Divalent-metal-dependent TIM barrel enzymes"/>
    <property type="match status" value="1"/>
</dbReference>
<accession>A0A0C1ISN0</accession>
<dbReference type="PROSITE" id="PS51318">
    <property type="entry name" value="TAT"/>
    <property type="match status" value="1"/>
</dbReference>
<dbReference type="SUPFAM" id="SSF51658">
    <property type="entry name" value="Xylose isomerase-like"/>
    <property type="match status" value="1"/>
</dbReference>
<dbReference type="InterPro" id="IPR036237">
    <property type="entry name" value="Xyl_isomerase-like_sf"/>
</dbReference>
<dbReference type="PANTHER" id="PTHR12110">
    <property type="entry name" value="HYDROXYPYRUVATE ISOMERASE"/>
    <property type="match status" value="1"/>
</dbReference>
<evidence type="ECO:0000313" key="2">
    <source>
        <dbReference type="EMBL" id="KIC93449.1"/>
    </source>
</evidence>
<dbReference type="Pfam" id="PF01261">
    <property type="entry name" value="AP_endonuc_2"/>
    <property type="match status" value="1"/>
</dbReference>
<dbReference type="InterPro" id="IPR050312">
    <property type="entry name" value="IolE/XylAMocC-like"/>
</dbReference>
<evidence type="ECO:0000259" key="1">
    <source>
        <dbReference type="Pfam" id="PF01261"/>
    </source>
</evidence>
<organism evidence="2 3">
    <name type="scientific">Flavihumibacter solisilvae</name>
    <dbReference type="NCBI Taxonomy" id="1349421"/>
    <lineage>
        <taxon>Bacteria</taxon>
        <taxon>Pseudomonadati</taxon>
        <taxon>Bacteroidota</taxon>
        <taxon>Chitinophagia</taxon>
        <taxon>Chitinophagales</taxon>
        <taxon>Chitinophagaceae</taxon>
        <taxon>Flavihumibacter</taxon>
    </lineage>
</organism>
<dbReference type="InterPro" id="IPR006311">
    <property type="entry name" value="TAT_signal"/>
</dbReference>
<dbReference type="AlphaFoldDB" id="A0A0C1ISN0"/>
<name>A0A0C1ISN0_9BACT</name>
<feature type="domain" description="Xylose isomerase-like TIM barrel" evidence="1">
    <location>
        <begin position="50"/>
        <end position="281"/>
    </location>
</feature>
<dbReference type="InterPro" id="IPR013022">
    <property type="entry name" value="Xyl_isomerase-like_TIM-brl"/>
</dbReference>
<protein>
    <recommendedName>
        <fullName evidence="1">Xylose isomerase-like TIM barrel domain-containing protein</fullName>
    </recommendedName>
</protein>
<dbReference type="RefSeq" id="WP_039141916.1">
    <property type="nucleotide sequence ID" value="NZ_JSVC01000019.1"/>
</dbReference>
<evidence type="ECO:0000313" key="3">
    <source>
        <dbReference type="Proteomes" id="UP000031408"/>
    </source>
</evidence>
<comment type="caution">
    <text evidence="2">The sequence shown here is derived from an EMBL/GenBank/DDBJ whole genome shotgun (WGS) entry which is preliminary data.</text>
</comment>
<dbReference type="STRING" id="1349421.OI18_16905"/>
<sequence>MLNRREFLRHGSMAAGAVLLGNSLAAAPHKPLLSFSTLGCPAWTLPQAIQFASANGYNGLEFRGIHGEMDLTKSQEFGSKGSVENVKRSMAAAGLQIVSLGSSAELHHTDNARNQSAMDEAKRYIELADGLDCRYIRVFPNALPANQDKKATLDLIAGRLNDLSAFAANSGVTVLMETHGDVVHAEDIAYIMQHAGKNAGLIWDIYNMWSITKEPPAKVYEQIKSHIRHIHVKDGKRVDGKIRYVLMGKGEAPVKEAVKALQQGGYKGFYSFEWEKRWHPEIEEPEVALPAFPGEFKRYFS</sequence>
<dbReference type="EMBL" id="JSVC01000019">
    <property type="protein sequence ID" value="KIC93449.1"/>
    <property type="molecule type" value="Genomic_DNA"/>
</dbReference>
<gene>
    <name evidence="2" type="ORF">OI18_16905</name>
</gene>